<comment type="caution">
    <text evidence="2">The sequence shown here is derived from an EMBL/GenBank/DDBJ whole genome shotgun (WGS) entry which is preliminary data.</text>
</comment>
<keyword evidence="3" id="KW-1185">Reference proteome</keyword>
<evidence type="ECO:0000256" key="1">
    <source>
        <dbReference type="SAM" id="SignalP"/>
    </source>
</evidence>
<dbReference type="OrthoDB" id="10050074at2759"/>
<dbReference type="EMBL" id="BGZK01000658">
    <property type="protein sequence ID" value="GBP54953.1"/>
    <property type="molecule type" value="Genomic_DNA"/>
</dbReference>
<proteinExistence type="predicted"/>
<reference evidence="2 3" key="1">
    <citation type="journal article" date="2019" name="Commun. Biol.">
        <title>The bagworm genome reveals a unique fibroin gene that provides high tensile strength.</title>
        <authorList>
            <person name="Kono N."/>
            <person name="Nakamura H."/>
            <person name="Ohtoshi R."/>
            <person name="Tomita M."/>
            <person name="Numata K."/>
            <person name="Arakawa K."/>
        </authorList>
    </citation>
    <scope>NUCLEOTIDE SEQUENCE [LARGE SCALE GENOMIC DNA]</scope>
</reference>
<feature type="chain" id="PRO_5020022777" evidence="1">
    <location>
        <begin position="18"/>
        <end position="127"/>
    </location>
</feature>
<protein>
    <submittedName>
        <fullName evidence="2">Uncharacterized protein</fullName>
    </submittedName>
</protein>
<organism evidence="2 3">
    <name type="scientific">Eumeta variegata</name>
    <name type="common">Bagworm moth</name>
    <name type="synonym">Eumeta japonica</name>
    <dbReference type="NCBI Taxonomy" id="151549"/>
    <lineage>
        <taxon>Eukaryota</taxon>
        <taxon>Metazoa</taxon>
        <taxon>Ecdysozoa</taxon>
        <taxon>Arthropoda</taxon>
        <taxon>Hexapoda</taxon>
        <taxon>Insecta</taxon>
        <taxon>Pterygota</taxon>
        <taxon>Neoptera</taxon>
        <taxon>Endopterygota</taxon>
        <taxon>Lepidoptera</taxon>
        <taxon>Glossata</taxon>
        <taxon>Ditrysia</taxon>
        <taxon>Tineoidea</taxon>
        <taxon>Psychidae</taxon>
        <taxon>Oiketicinae</taxon>
        <taxon>Eumeta</taxon>
    </lineage>
</organism>
<evidence type="ECO:0000313" key="3">
    <source>
        <dbReference type="Proteomes" id="UP000299102"/>
    </source>
</evidence>
<sequence>MCIRTILTFASLVFAYAAPKALDRPQVIQNKFYRDITDGHWREFLVGFSPTLPACTGARNSLVVDGTSGLNASSEDETGIISQPLRCLSFHCRVQERRLKVRCRSQRLICVVMSVEHWLSQNEPQPS</sequence>
<keyword evidence="1" id="KW-0732">Signal</keyword>
<accession>A0A4C1WVL8</accession>
<feature type="signal peptide" evidence="1">
    <location>
        <begin position="1"/>
        <end position="17"/>
    </location>
</feature>
<dbReference type="Proteomes" id="UP000299102">
    <property type="component" value="Unassembled WGS sequence"/>
</dbReference>
<dbReference type="AlphaFoldDB" id="A0A4C1WVL8"/>
<evidence type="ECO:0000313" key="2">
    <source>
        <dbReference type="EMBL" id="GBP54953.1"/>
    </source>
</evidence>
<name>A0A4C1WVL8_EUMVA</name>
<gene>
    <name evidence="2" type="ORF">EVAR_50397_1</name>
</gene>